<feature type="domain" description="Tyr recombinase" evidence="5">
    <location>
        <begin position="181"/>
        <end position="396"/>
    </location>
</feature>
<evidence type="ECO:0000256" key="4">
    <source>
        <dbReference type="ARBA" id="ARBA00023172"/>
    </source>
</evidence>
<dbReference type="SUPFAM" id="SSF56349">
    <property type="entry name" value="DNA breaking-rejoining enzymes"/>
    <property type="match status" value="1"/>
</dbReference>
<evidence type="ECO:0000259" key="5">
    <source>
        <dbReference type="PROSITE" id="PS51898"/>
    </source>
</evidence>
<keyword evidence="2" id="KW-0229">DNA integration</keyword>
<dbReference type="InterPro" id="IPR013762">
    <property type="entry name" value="Integrase-like_cat_sf"/>
</dbReference>
<dbReference type="EMBL" id="SLZR01000003">
    <property type="protein sequence ID" value="TCS42508.1"/>
    <property type="molecule type" value="Genomic_DNA"/>
</dbReference>
<evidence type="ECO:0000256" key="2">
    <source>
        <dbReference type="ARBA" id="ARBA00022908"/>
    </source>
</evidence>
<accession>A0A4R3I9F1</accession>
<dbReference type="GO" id="GO:0015074">
    <property type="term" value="P:DNA integration"/>
    <property type="evidence" value="ECO:0007669"/>
    <property type="project" value="UniProtKB-KW"/>
</dbReference>
<comment type="caution">
    <text evidence="6">The sequence shown here is derived from an EMBL/GenBank/DDBJ whole genome shotgun (WGS) entry which is preliminary data.</text>
</comment>
<sequence>MATAPLLPVGPTLAWLAPIETLASFNRPTGAWSESDAAWVYRYLCNGCGSPATRKAVQGELLRLAYYMRKHNIPALAELNSDDAAGYRDWLAATKEPIEVSVRPVRRLVNGEFNAQWRPFRSTAPLAGNAIKTALRLISGCLAFLQDDPHCPVQGNPFRRVAKGVEQAKRKITDVDDDLHLYTKALSAQALDALFAYLASDQFRGSEQSRTAKQWLLMLFSQTAVRVETLVTLTTDNLFPDEAQPGKLRLRFRAKHNSRVDQPWSAELNQAFEAYCMAYGFDAKAQALLLWAGIKSLPQPAPVSASSVWAMLRTLGRQTEQWVAEGIGVPGTILNQWTPHDSRQLLALHPHTLRHTWCTHAVNIQQMDLLLAKQHMGHSSVTVTERYVWPVRSGAS</sequence>
<dbReference type="Pfam" id="PF00589">
    <property type="entry name" value="Phage_integrase"/>
    <property type="match status" value="1"/>
</dbReference>
<dbReference type="PROSITE" id="PS51898">
    <property type="entry name" value="TYR_RECOMBINASE"/>
    <property type="match status" value="1"/>
</dbReference>
<dbReference type="PANTHER" id="PTHR30349:SF41">
    <property type="entry name" value="INTEGRASE_RECOMBINASE PROTEIN MJ0367-RELATED"/>
    <property type="match status" value="1"/>
</dbReference>
<dbReference type="RefSeq" id="WP_132700423.1">
    <property type="nucleotide sequence ID" value="NZ_SLZR01000003.1"/>
</dbReference>
<dbReference type="InterPro" id="IPR002104">
    <property type="entry name" value="Integrase_catalytic"/>
</dbReference>
<organism evidence="6 7">
    <name type="scientific">Reinekea marinisedimentorum</name>
    <dbReference type="NCBI Taxonomy" id="230495"/>
    <lineage>
        <taxon>Bacteria</taxon>
        <taxon>Pseudomonadati</taxon>
        <taxon>Pseudomonadota</taxon>
        <taxon>Gammaproteobacteria</taxon>
        <taxon>Oceanospirillales</taxon>
        <taxon>Saccharospirillaceae</taxon>
        <taxon>Reinekea</taxon>
    </lineage>
</organism>
<proteinExistence type="inferred from homology"/>
<dbReference type="GO" id="GO:0003677">
    <property type="term" value="F:DNA binding"/>
    <property type="evidence" value="ECO:0007669"/>
    <property type="project" value="UniProtKB-KW"/>
</dbReference>
<evidence type="ECO:0000313" key="6">
    <source>
        <dbReference type="EMBL" id="TCS42508.1"/>
    </source>
</evidence>
<protein>
    <submittedName>
        <fullName evidence="6">Site-specific recombinase XerD</fullName>
    </submittedName>
</protein>
<dbReference type="PANTHER" id="PTHR30349">
    <property type="entry name" value="PHAGE INTEGRASE-RELATED"/>
    <property type="match status" value="1"/>
</dbReference>
<dbReference type="InterPro" id="IPR050090">
    <property type="entry name" value="Tyrosine_recombinase_XerCD"/>
</dbReference>
<evidence type="ECO:0000256" key="3">
    <source>
        <dbReference type="ARBA" id="ARBA00023125"/>
    </source>
</evidence>
<evidence type="ECO:0000313" key="7">
    <source>
        <dbReference type="Proteomes" id="UP000295793"/>
    </source>
</evidence>
<name>A0A4R3I9F1_9GAMM</name>
<dbReference type="Gene3D" id="1.10.443.10">
    <property type="entry name" value="Intergrase catalytic core"/>
    <property type="match status" value="1"/>
</dbReference>
<evidence type="ECO:0000256" key="1">
    <source>
        <dbReference type="ARBA" id="ARBA00008857"/>
    </source>
</evidence>
<dbReference type="CDD" id="cd00397">
    <property type="entry name" value="DNA_BRE_C"/>
    <property type="match status" value="1"/>
</dbReference>
<dbReference type="GO" id="GO:0006310">
    <property type="term" value="P:DNA recombination"/>
    <property type="evidence" value="ECO:0007669"/>
    <property type="project" value="UniProtKB-KW"/>
</dbReference>
<dbReference type="OrthoDB" id="9801717at2"/>
<reference evidence="6 7" key="1">
    <citation type="submission" date="2019-03" db="EMBL/GenBank/DDBJ databases">
        <title>Genomic Encyclopedia of Archaeal and Bacterial Type Strains, Phase II (KMG-II): from individual species to whole genera.</title>
        <authorList>
            <person name="Goeker M."/>
        </authorList>
    </citation>
    <scope>NUCLEOTIDE SEQUENCE [LARGE SCALE GENOMIC DNA]</scope>
    <source>
        <strain evidence="6 7">DSM 15388</strain>
    </source>
</reference>
<keyword evidence="7" id="KW-1185">Reference proteome</keyword>
<gene>
    <name evidence="6" type="ORF">BCF53_103169</name>
</gene>
<dbReference type="AlphaFoldDB" id="A0A4R3I9F1"/>
<dbReference type="InterPro" id="IPR011010">
    <property type="entry name" value="DNA_brk_join_enz"/>
</dbReference>
<keyword evidence="4" id="KW-0233">DNA recombination</keyword>
<dbReference type="Proteomes" id="UP000295793">
    <property type="component" value="Unassembled WGS sequence"/>
</dbReference>
<keyword evidence="3" id="KW-0238">DNA-binding</keyword>
<comment type="similarity">
    <text evidence="1">Belongs to the 'phage' integrase family.</text>
</comment>